<evidence type="ECO:0000256" key="2">
    <source>
        <dbReference type="SAM" id="MobiDB-lite"/>
    </source>
</evidence>
<dbReference type="AlphaFoldDB" id="A0AAV7Y8T5"/>
<dbReference type="EMBL" id="JAOAOG010000344">
    <property type="protein sequence ID" value="KAJ6226387.1"/>
    <property type="molecule type" value="Genomic_DNA"/>
</dbReference>
<evidence type="ECO:0000256" key="1">
    <source>
        <dbReference type="ARBA" id="ARBA00022741"/>
    </source>
</evidence>
<dbReference type="SMART" id="SM00174">
    <property type="entry name" value="RHO"/>
    <property type="match status" value="1"/>
</dbReference>
<keyword evidence="6" id="KW-1185">Reference proteome</keyword>
<comment type="caution">
    <text evidence="3">The sequence shown here is derived from an EMBL/GenBank/DDBJ whole genome shotgun (WGS) entry which is preliminary data.</text>
</comment>
<dbReference type="SUPFAM" id="SSF52540">
    <property type="entry name" value="P-loop containing nucleoside triphosphate hydrolases"/>
    <property type="match status" value="1"/>
</dbReference>
<evidence type="ECO:0000313" key="5">
    <source>
        <dbReference type="Proteomes" id="UP001146793"/>
    </source>
</evidence>
<dbReference type="GO" id="GO:0003924">
    <property type="term" value="F:GTPase activity"/>
    <property type="evidence" value="ECO:0007669"/>
    <property type="project" value="InterPro"/>
</dbReference>
<dbReference type="SMART" id="SM00175">
    <property type="entry name" value="RAB"/>
    <property type="match status" value="1"/>
</dbReference>
<name>A0AAV7Y8T5_9EUKA</name>
<keyword evidence="1" id="KW-0547">Nucleotide-binding</keyword>
<gene>
    <name evidence="3" type="ORF">M0812_27386</name>
    <name evidence="4" type="ORF">M0813_10908</name>
</gene>
<dbReference type="CDD" id="cd00154">
    <property type="entry name" value="Rab"/>
    <property type="match status" value="1"/>
</dbReference>
<dbReference type="InterPro" id="IPR005225">
    <property type="entry name" value="Small_GTP-bd"/>
</dbReference>
<proteinExistence type="predicted"/>
<protein>
    <submittedName>
        <fullName evidence="3">Ras-related protein rab-5c</fullName>
    </submittedName>
</protein>
<organism evidence="3 5">
    <name type="scientific">Anaeramoeba flamelloides</name>
    <dbReference type="NCBI Taxonomy" id="1746091"/>
    <lineage>
        <taxon>Eukaryota</taxon>
        <taxon>Metamonada</taxon>
        <taxon>Anaeramoebidae</taxon>
        <taxon>Anaeramoeba</taxon>
    </lineage>
</organism>
<dbReference type="InterPro" id="IPR001806">
    <property type="entry name" value="Small_GTPase"/>
</dbReference>
<sequence length="222" mass="25049">MNFSSGESSEEEELKKNVIKIVMLGQTGCGKTSLVIRYIDDNFSETTSTTIGAAFFRKTLVINDEKVNVRLWDTSGQERFKSLVPLYYRHAAGAVLVFDPQDKLSFEKLKYWQNELQNNCDNVPLMAIAANKYDLSENLSENNEMLQKAQDYAEEIGSGFFRTSAKTGKSVDEIFDHLIRLIVEKRKKLSIVNEPMNVLIKPTSQEKKATSKNNNKQGGGCC</sequence>
<dbReference type="NCBIfam" id="TIGR00231">
    <property type="entry name" value="small_GTP"/>
    <property type="match status" value="1"/>
</dbReference>
<dbReference type="PROSITE" id="PS51419">
    <property type="entry name" value="RAB"/>
    <property type="match status" value="1"/>
</dbReference>
<dbReference type="Pfam" id="PF00071">
    <property type="entry name" value="Ras"/>
    <property type="match status" value="1"/>
</dbReference>
<dbReference type="PRINTS" id="PR00449">
    <property type="entry name" value="RASTRNSFRMNG"/>
</dbReference>
<dbReference type="InterPro" id="IPR027417">
    <property type="entry name" value="P-loop_NTPase"/>
</dbReference>
<reference evidence="3" key="2">
    <citation type="submission" date="2022-08" db="EMBL/GenBank/DDBJ databases">
        <title>Novel sulphate-reducing endosymbionts in the free-living metamonad Anaeramoeba.</title>
        <authorList>
            <person name="Jerlstrom-Hultqvist J."/>
            <person name="Cepicka I."/>
            <person name="Gallot-Lavallee L."/>
            <person name="Salas-Leiva D."/>
            <person name="Curtis B.A."/>
            <person name="Zahonova K."/>
            <person name="Pipaliya S."/>
            <person name="Dacks J."/>
            <person name="Roger A.J."/>
        </authorList>
    </citation>
    <scope>NUCLEOTIDE SEQUENCE</scope>
    <source>
        <strain evidence="3">Busselton2</strain>
    </source>
</reference>
<reference evidence="4" key="1">
    <citation type="submission" date="2022-08" db="EMBL/GenBank/DDBJ databases">
        <title>Novel sulfate-reducing endosymbionts in the free-living metamonad Anaeramoeba.</title>
        <authorList>
            <person name="Jerlstrom-Hultqvist J."/>
            <person name="Cepicka I."/>
            <person name="Gallot-Lavallee L."/>
            <person name="Salas-Leiva D."/>
            <person name="Curtis B.A."/>
            <person name="Zahonova K."/>
            <person name="Pipaliya S."/>
            <person name="Dacks J."/>
            <person name="Roger A.J."/>
        </authorList>
    </citation>
    <scope>NUCLEOTIDE SEQUENCE</scope>
    <source>
        <strain evidence="4">Schooner1</strain>
    </source>
</reference>
<evidence type="ECO:0000313" key="4">
    <source>
        <dbReference type="EMBL" id="KAJ6226387.1"/>
    </source>
</evidence>
<dbReference type="PROSITE" id="PS51421">
    <property type="entry name" value="RAS"/>
    <property type="match status" value="1"/>
</dbReference>
<dbReference type="GO" id="GO:0005525">
    <property type="term" value="F:GTP binding"/>
    <property type="evidence" value="ECO:0007669"/>
    <property type="project" value="InterPro"/>
</dbReference>
<evidence type="ECO:0000313" key="6">
    <source>
        <dbReference type="Proteomes" id="UP001150062"/>
    </source>
</evidence>
<dbReference type="FunFam" id="3.40.50.300:FF:000808">
    <property type="entry name" value="Small GTP-binding protein, putative"/>
    <property type="match status" value="1"/>
</dbReference>
<dbReference type="Gene3D" id="3.40.50.300">
    <property type="entry name" value="P-loop containing nucleotide triphosphate hydrolases"/>
    <property type="match status" value="1"/>
</dbReference>
<evidence type="ECO:0000313" key="3">
    <source>
        <dbReference type="EMBL" id="KAJ3424957.1"/>
    </source>
</evidence>
<dbReference type="PANTHER" id="PTHR47978">
    <property type="match status" value="1"/>
</dbReference>
<dbReference type="PROSITE" id="PS51417">
    <property type="entry name" value="ARF"/>
    <property type="match status" value="1"/>
</dbReference>
<accession>A0AAV7Y8T5</accession>
<dbReference type="SMART" id="SM00176">
    <property type="entry name" value="RAN"/>
    <property type="match status" value="1"/>
</dbReference>
<dbReference type="EMBL" id="JANTQA010000070">
    <property type="protein sequence ID" value="KAJ3424957.1"/>
    <property type="molecule type" value="Genomic_DNA"/>
</dbReference>
<dbReference type="SMART" id="SM00173">
    <property type="entry name" value="RAS"/>
    <property type="match status" value="1"/>
</dbReference>
<dbReference type="Proteomes" id="UP001146793">
    <property type="component" value="Unassembled WGS sequence"/>
</dbReference>
<feature type="region of interest" description="Disordered" evidence="2">
    <location>
        <begin position="203"/>
        <end position="222"/>
    </location>
</feature>
<dbReference type="Proteomes" id="UP001150062">
    <property type="component" value="Unassembled WGS sequence"/>
</dbReference>